<feature type="zinc finger region" description="FLZ-type" evidence="3">
    <location>
        <begin position="68"/>
        <end position="112"/>
    </location>
</feature>
<sequence length="148" mass="16587">MLGKALSSPTPSTGSLSLAGDGDLEAGFSGGVPPATPIYYGRGTYRALTPPKPVRFFFDDLSDDESNHFLDFCFLCKKQLGGNRDIYMYRGDTPFCSLECRQEQIEMDEARERNWKLVMIEQQQKHQKSSSQTKSQRIKVRLGTVVPA</sequence>
<evidence type="ECO:0000313" key="6">
    <source>
        <dbReference type="Proteomes" id="UP001552299"/>
    </source>
</evidence>
<proteinExistence type="inferred from homology"/>
<dbReference type="PROSITE" id="PS51795">
    <property type="entry name" value="ZF_FLZ"/>
    <property type="match status" value="1"/>
</dbReference>
<dbReference type="Proteomes" id="UP001552299">
    <property type="component" value="Unassembled WGS sequence"/>
</dbReference>
<dbReference type="GO" id="GO:0046872">
    <property type="term" value="F:metal ion binding"/>
    <property type="evidence" value="ECO:0007669"/>
    <property type="project" value="UniProtKB-KW"/>
</dbReference>
<dbReference type="PANTHER" id="PTHR46057:SF9">
    <property type="entry name" value="FCS-LIKE ZINC FINGER 1"/>
    <property type="match status" value="1"/>
</dbReference>
<comment type="similarity">
    <text evidence="1">Belongs to the FLZ family.</text>
</comment>
<reference evidence="5 6" key="1">
    <citation type="journal article" date="2024" name="Plant Biotechnol. J.">
        <title>Dendrobium thyrsiflorum genome and its molecular insights into genes involved in important horticultural traits.</title>
        <authorList>
            <person name="Chen B."/>
            <person name="Wang J.Y."/>
            <person name="Zheng P.J."/>
            <person name="Li K.L."/>
            <person name="Liang Y.M."/>
            <person name="Chen X.F."/>
            <person name="Zhang C."/>
            <person name="Zhao X."/>
            <person name="He X."/>
            <person name="Zhang G.Q."/>
            <person name="Liu Z.J."/>
            <person name="Xu Q."/>
        </authorList>
    </citation>
    <scope>NUCLEOTIDE SEQUENCE [LARGE SCALE GENOMIC DNA]</scope>
    <source>
        <strain evidence="5">GZMU011</strain>
    </source>
</reference>
<dbReference type="AlphaFoldDB" id="A0ABD0TZ93"/>
<comment type="caution">
    <text evidence="5">The sequence shown here is derived from an EMBL/GenBank/DDBJ whole genome shotgun (WGS) entry which is preliminary data.</text>
</comment>
<dbReference type="InterPro" id="IPR007650">
    <property type="entry name" value="Zf-FLZ_dom"/>
</dbReference>
<feature type="domain" description="FLZ-type" evidence="4">
    <location>
        <begin position="68"/>
        <end position="112"/>
    </location>
</feature>
<organism evidence="5 6">
    <name type="scientific">Dendrobium thyrsiflorum</name>
    <name type="common">Pinecone-like raceme dendrobium</name>
    <name type="synonym">Orchid</name>
    <dbReference type="NCBI Taxonomy" id="117978"/>
    <lineage>
        <taxon>Eukaryota</taxon>
        <taxon>Viridiplantae</taxon>
        <taxon>Streptophyta</taxon>
        <taxon>Embryophyta</taxon>
        <taxon>Tracheophyta</taxon>
        <taxon>Spermatophyta</taxon>
        <taxon>Magnoliopsida</taxon>
        <taxon>Liliopsida</taxon>
        <taxon>Asparagales</taxon>
        <taxon>Orchidaceae</taxon>
        <taxon>Epidendroideae</taxon>
        <taxon>Malaxideae</taxon>
        <taxon>Dendrobiinae</taxon>
        <taxon>Dendrobium</taxon>
    </lineage>
</organism>
<keyword evidence="2" id="KW-0479">Metal-binding</keyword>
<name>A0ABD0TZ93_DENTH</name>
<evidence type="ECO:0000313" key="5">
    <source>
        <dbReference type="EMBL" id="KAL0905032.1"/>
    </source>
</evidence>
<keyword evidence="6" id="KW-1185">Reference proteome</keyword>
<evidence type="ECO:0000256" key="1">
    <source>
        <dbReference type="ARBA" id="ARBA00009374"/>
    </source>
</evidence>
<evidence type="ECO:0000256" key="2">
    <source>
        <dbReference type="ARBA" id="ARBA00022723"/>
    </source>
</evidence>
<protein>
    <recommendedName>
        <fullName evidence="4">FLZ-type domain-containing protein</fullName>
    </recommendedName>
</protein>
<dbReference type="PANTHER" id="PTHR46057">
    <property type="entry name" value="FCS-LIKE ZINC FINGER 1-RELATED"/>
    <property type="match status" value="1"/>
</dbReference>
<evidence type="ECO:0000259" key="4">
    <source>
        <dbReference type="PROSITE" id="PS51795"/>
    </source>
</evidence>
<dbReference type="InterPro" id="IPR044533">
    <property type="entry name" value="FLZ1/2/3"/>
</dbReference>
<dbReference type="Pfam" id="PF04570">
    <property type="entry name" value="zf-FLZ"/>
    <property type="match status" value="1"/>
</dbReference>
<gene>
    <name evidence="5" type="ORF">M5K25_027204</name>
</gene>
<dbReference type="EMBL" id="JANQDX010000019">
    <property type="protein sequence ID" value="KAL0905032.1"/>
    <property type="molecule type" value="Genomic_DNA"/>
</dbReference>
<evidence type="ECO:0000256" key="3">
    <source>
        <dbReference type="PROSITE-ProRule" id="PRU01131"/>
    </source>
</evidence>
<accession>A0ABD0TZ93</accession>